<organism evidence="1 2">
    <name type="scientific">Tanacetum coccineum</name>
    <dbReference type="NCBI Taxonomy" id="301880"/>
    <lineage>
        <taxon>Eukaryota</taxon>
        <taxon>Viridiplantae</taxon>
        <taxon>Streptophyta</taxon>
        <taxon>Embryophyta</taxon>
        <taxon>Tracheophyta</taxon>
        <taxon>Spermatophyta</taxon>
        <taxon>Magnoliopsida</taxon>
        <taxon>eudicotyledons</taxon>
        <taxon>Gunneridae</taxon>
        <taxon>Pentapetalae</taxon>
        <taxon>asterids</taxon>
        <taxon>campanulids</taxon>
        <taxon>Asterales</taxon>
        <taxon>Asteraceae</taxon>
        <taxon>Asteroideae</taxon>
        <taxon>Anthemideae</taxon>
        <taxon>Anthemidinae</taxon>
        <taxon>Tanacetum</taxon>
    </lineage>
</organism>
<accession>A0ABQ5D395</accession>
<sequence>MRSLQMDVDDEIFNLVDLHIGILGGEWKLQDIQSLLWLDHHKNLNEWKMVEKNRQACIIPSEVKMSTQTPYIGASPRSDGFAESFFKGFAAALAVLVTGASQSRQHESHHRFFPVDTSLIHIESRKSPTKSLFDVGSRRISIFTVNTKEYHSDVLAIITRIMLLPELHELELVGIIPALAPSQSDFFPYFSLFTPFFQSYLGLLLYLMDCSWVYPSGSGLDHGTN</sequence>
<comment type="caution">
    <text evidence="1">The sequence shown here is derived from an EMBL/GenBank/DDBJ whole genome shotgun (WGS) entry which is preliminary data.</text>
</comment>
<evidence type="ECO:0000313" key="2">
    <source>
        <dbReference type="Proteomes" id="UP001151760"/>
    </source>
</evidence>
<reference evidence="1" key="2">
    <citation type="submission" date="2022-01" db="EMBL/GenBank/DDBJ databases">
        <authorList>
            <person name="Yamashiro T."/>
            <person name="Shiraishi A."/>
            <person name="Satake H."/>
            <person name="Nakayama K."/>
        </authorList>
    </citation>
    <scope>NUCLEOTIDE SEQUENCE</scope>
</reference>
<dbReference type="EMBL" id="BQNB010014811">
    <property type="protein sequence ID" value="GJT32668.1"/>
    <property type="molecule type" value="Genomic_DNA"/>
</dbReference>
<gene>
    <name evidence="1" type="ORF">Tco_0923087</name>
</gene>
<reference evidence="1" key="1">
    <citation type="journal article" date="2022" name="Int. J. Mol. Sci.">
        <title>Draft Genome of Tanacetum Coccineum: Genomic Comparison of Closely Related Tanacetum-Family Plants.</title>
        <authorList>
            <person name="Yamashiro T."/>
            <person name="Shiraishi A."/>
            <person name="Nakayama K."/>
            <person name="Satake H."/>
        </authorList>
    </citation>
    <scope>NUCLEOTIDE SEQUENCE</scope>
</reference>
<proteinExistence type="predicted"/>
<name>A0ABQ5D395_9ASTR</name>
<dbReference type="Proteomes" id="UP001151760">
    <property type="component" value="Unassembled WGS sequence"/>
</dbReference>
<evidence type="ECO:0000313" key="1">
    <source>
        <dbReference type="EMBL" id="GJT32668.1"/>
    </source>
</evidence>
<protein>
    <submittedName>
        <fullName evidence="1">Uncharacterized protein</fullName>
    </submittedName>
</protein>
<keyword evidence="2" id="KW-1185">Reference proteome</keyword>